<proteinExistence type="predicted"/>
<sequence>MVRRATGVSVAFVAASMALLTSPVGAMPPMGSMSSMPSMSTSTAPPLAGGINDSGTSMSIVPMGNLNDPENTFFQTFTSRSDSSWSLSTPPGIATNGGVTLSSPSNGAIAVLPYYALHLSALSRLVDGVSSQDGEAVTSLLKAPSAMAKSPHSGAFFLVTTKGSVLEQSGPTQPFTTVTSLSALKKTSAGKRCGVQAITGIAIQSDESLALGVRCAASGTTGVLIRSGSTWTGSLTSKVGPCAVVRIDPSGAGVVALVRTGGMKAALRSIYVKGSSVLLSAPLPFMYSTLRSTAVSNEIGGVRSDIVALAGTKHVAAAIMTPGKKIKAVSSVLPLSTRAVVSQGTTMLASASLRAFEISRGKATIQGLSASGTWKTLSVVSVTIPYGSST</sequence>
<evidence type="ECO:0000256" key="1">
    <source>
        <dbReference type="SAM" id="MobiDB-lite"/>
    </source>
</evidence>
<organism evidence="2">
    <name type="scientific">freshwater metagenome</name>
    <dbReference type="NCBI Taxonomy" id="449393"/>
    <lineage>
        <taxon>unclassified sequences</taxon>
        <taxon>metagenomes</taxon>
        <taxon>ecological metagenomes</taxon>
    </lineage>
</organism>
<dbReference type="EMBL" id="CAFBPM010000017">
    <property type="protein sequence ID" value="CAB5029454.1"/>
    <property type="molecule type" value="Genomic_DNA"/>
</dbReference>
<reference evidence="2" key="1">
    <citation type="submission" date="2020-05" db="EMBL/GenBank/DDBJ databases">
        <authorList>
            <person name="Chiriac C."/>
            <person name="Salcher M."/>
            <person name="Ghai R."/>
            <person name="Kavagutti S V."/>
        </authorList>
    </citation>
    <scope>NUCLEOTIDE SEQUENCE</scope>
</reference>
<name>A0A6J7EJ02_9ZZZZ</name>
<protein>
    <submittedName>
        <fullName evidence="2">Unannotated protein</fullName>
    </submittedName>
</protein>
<evidence type="ECO:0000313" key="3">
    <source>
        <dbReference type="EMBL" id="CAB5029454.1"/>
    </source>
</evidence>
<feature type="region of interest" description="Disordered" evidence="1">
    <location>
        <begin position="31"/>
        <end position="51"/>
    </location>
</feature>
<feature type="compositionally biased region" description="Low complexity" evidence="1">
    <location>
        <begin position="31"/>
        <end position="46"/>
    </location>
</feature>
<gene>
    <name evidence="2" type="ORF">UFOPK3427_01768</name>
    <name evidence="3" type="ORF">UFOPK4112_01486</name>
</gene>
<evidence type="ECO:0000313" key="2">
    <source>
        <dbReference type="EMBL" id="CAB4883462.1"/>
    </source>
</evidence>
<accession>A0A6J7EJ02</accession>
<dbReference type="EMBL" id="CAFBLT010000003">
    <property type="protein sequence ID" value="CAB4883462.1"/>
    <property type="molecule type" value="Genomic_DNA"/>
</dbReference>
<dbReference type="AlphaFoldDB" id="A0A6J7EJ02"/>